<evidence type="ECO:0000256" key="1">
    <source>
        <dbReference type="SAM" id="Coils"/>
    </source>
</evidence>
<dbReference type="GO" id="GO:0003677">
    <property type="term" value="F:DNA binding"/>
    <property type="evidence" value="ECO:0007669"/>
    <property type="project" value="InterPro"/>
</dbReference>
<evidence type="ECO:0000313" key="2">
    <source>
        <dbReference type="EMBL" id="ETW90064.1"/>
    </source>
</evidence>
<dbReference type="Gene3D" id="1.10.10.60">
    <property type="entry name" value="Homeodomain-like"/>
    <property type="match status" value="1"/>
</dbReference>
<dbReference type="RefSeq" id="WP_014293903.1">
    <property type="nucleotide sequence ID" value="NZ_CM002372.1"/>
</dbReference>
<evidence type="ECO:0000313" key="3">
    <source>
        <dbReference type="Proteomes" id="UP000024559"/>
    </source>
</evidence>
<feature type="coiled-coil region" evidence="1">
    <location>
        <begin position="59"/>
        <end position="93"/>
    </location>
</feature>
<dbReference type="SUPFAM" id="SSF46689">
    <property type="entry name" value="Homeodomain-like"/>
    <property type="match status" value="1"/>
</dbReference>
<protein>
    <submittedName>
        <fullName evidence="2">Transposase</fullName>
    </submittedName>
</protein>
<sequence>MTNNRYEPELKQKVLRLYLEEGRTKKSLTEEYNLGQGTLTYWLQQYRKECDNSPTKREESDSYEVAKKLRKEIEELKKENDFLKKAAAFFAKEID</sequence>
<proteinExistence type="predicted"/>
<dbReference type="InterPro" id="IPR009057">
    <property type="entry name" value="Homeodomain-like_sf"/>
</dbReference>
<gene>
    <name evidence="2" type="ORF">X841_04960</name>
</gene>
<dbReference type="Proteomes" id="UP000024559">
    <property type="component" value="Chromosome"/>
</dbReference>
<comment type="caution">
    <text evidence="2">The sequence shown here is derived from an EMBL/GenBank/DDBJ whole genome shotgun (WGS) entry which is preliminary data.</text>
</comment>
<dbReference type="GO" id="GO:0006313">
    <property type="term" value="P:DNA transposition"/>
    <property type="evidence" value="ECO:0007669"/>
    <property type="project" value="InterPro"/>
</dbReference>
<dbReference type="HOGENOM" id="CLU_027402_33_1_9"/>
<dbReference type="EMBL" id="AZJT01000037">
    <property type="protein sequence ID" value="ETW90064.1"/>
    <property type="molecule type" value="Genomic_DNA"/>
</dbReference>
<name>A0A0E2Q398_STRTR</name>
<dbReference type="PATRIC" id="fig|1433289.7.peg.1001"/>
<dbReference type="AlphaFoldDB" id="A0A0E2Q398"/>
<dbReference type="Pfam" id="PF01527">
    <property type="entry name" value="HTH_Tnp_1"/>
    <property type="match status" value="1"/>
</dbReference>
<dbReference type="InterPro" id="IPR002514">
    <property type="entry name" value="Transposase_8"/>
</dbReference>
<reference evidence="3" key="1">
    <citation type="submission" date="2013-12" db="EMBL/GenBank/DDBJ databases">
        <title>Genome sequences of Streptococcus thermophilus strains MTH17CL396 and M17PTZA496 isolated from Fontina cheese in Valle d'Aosta region (Italy).</title>
        <authorList>
            <person name="Treu L."/>
            <person name="Giacomini A."/>
            <person name="Corich V."/>
            <person name="Vendramin V."/>
            <person name="Bovo B."/>
        </authorList>
    </citation>
    <scope>NUCLEOTIDE SEQUENCE [LARGE SCALE GENOMIC DNA]</scope>
    <source>
        <strain evidence="3">M17PTZA496</strain>
    </source>
</reference>
<dbReference type="GO" id="GO:0004803">
    <property type="term" value="F:transposase activity"/>
    <property type="evidence" value="ECO:0007669"/>
    <property type="project" value="InterPro"/>
</dbReference>
<keyword evidence="1" id="KW-0175">Coiled coil</keyword>
<accession>A0A0E2Q398</accession>
<organism evidence="2 3">
    <name type="scientific">Streptococcus thermophilus M17PTZA496</name>
    <dbReference type="NCBI Taxonomy" id="1433289"/>
    <lineage>
        <taxon>Bacteria</taxon>
        <taxon>Bacillati</taxon>
        <taxon>Bacillota</taxon>
        <taxon>Bacilli</taxon>
        <taxon>Lactobacillales</taxon>
        <taxon>Streptococcaceae</taxon>
        <taxon>Streptococcus</taxon>
    </lineage>
</organism>